<feature type="transmembrane region" description="Helical" evidence="1">
    <location>
        <begin position="209"/>
        <end position="230"/>
    </location>
</feature>
<evidence type="ECO:0000313" key="3">
    <source>
        <dbReference type="Proteomes" id="UP000184314"/>
    </source>
</evidence>
<proteinExistence type="predicted"/>
<gene>
    <name evidence="2" type="ORF">SAMN04488007_3712</name>
</gene>
<dbReference type="STRING" id="228958.SAMN04488007_3712"/>
<accession>A0A1M6UWJ3</accession>
<dbReference type="RefSeq" id="WP_073247001.1">
    <property type="nucleotide sequence ID" value="NZ_FQZX01000004.1"/>
</dbReference>
<sequence>MKILKDIGTLLKTGYIEGDKLLLKDQIRIFFKLLGLIFLLKLFYLGISLGLNSIDGIDIPLPSETQDFDSYSGFLKFSILAIVAPILEELTFRLGLKFSKRNFIVMISGIIYALLKIVLDFSVYIALVSALAIATFLTFTLSPKIIISLTNYWKNHRLIIFYLLIISFSILHIANYDLNSTIVVYIPLIAFSHVLGGVVFSYARLKYNILLAIGLHMAHNALISFPYLFFS</sequence>
<feature type="transmembrane region" description="Helical" evidence="1">
    <location>
        <begin position="71"/>
        <end position="90"/>
    </location>
</feature>
<feature type="transmembrane region" description="Helical" evidence="1">
    <location>
        <begin position="125"/>
        <end position="147"/>
    </location>
</feature>
<feature type="transmembrane region" description="Helical" evidence="1">
    <location>
        <begin position="102"/>
        <end position="119"/>
    </location>
</feature>
<feature type="transmembrane region" description="Helical" evidence="1">
    <location>
        <begin position="29"/>
        <end position="51"/>
    </location>
</feature>
<dbReference type="AlphaFoldDB" id="A0A1M6UWJ3"/>
<keyword evidence="1" id="KW-1133">Transmembrane helix</keyword>
<evidence type="ECO:0000313" key="2">
    <source>
        <dbReference type="EMBL" id="SHK73456.1"/>
    </source>
</evidence>
<keyword evidence="3" id="KW-1185">Reference proteome</keyword>
<keyword evidence="2" id="KW-0645">Protease</keyword>
<name>A0A1M6UWJ3_9FLAO</name>
<feature type="transmembrane region" description="Helical" evidence="1">
    <location>
        <begin position="159"/>
        <end position="176"/>
    </location>
</feature>
<keyword evidence="2" id="KW-0378">Hydrolase</keyword>
<keyword evidence="1" id="KW-0472">Membrane</keyword>
<dbReference type="OrthoDB" id="1452000at2"/>
<keyword evidence="1" id="KW-0812">Transmembrane</keyword>
<evidence type="ECO:0000256" key="1">
    <source>
        <dbReference type="SAM" id="Phobius"/>
    </source>
</evidence>
<dbReference type="Proteomes" id="UP000184314">
    <property type="component" value="Unassembled WGS sequence"/>
</dbReference>
<feature type="transmembrane region" description="Helical" evidence="1">
    <location>
        <begin position="182"/>
        <end position="202"/>
    </location>
</feature>
<organism evidence="2 3">
    <name type="scientific">Maribacter aquivivus</name>
    <dbReference type="NCBI Taxonomy" id="228958"/>
    <lineage>
        <taxon>Bacteria</taxon>
        <taxon>Pseudomonadati</taxon>
        <taxon>Bacteroidota</taxon>
        <taxon>Flavobacteriia</taxon>
        <taxon>Flavobacteriales</taxon>
        <taxon>Flavobacteriaceae</taxon>
        <taxon>Maribacter</taxon>
    </lineage>
</organism>
<dbReference type="GO" id="GO:0008233">
    <property type="term" value="F:peptidase activity"/>
    <property type="evidence" value="ECO:0007669"/>
    <property type="project" value="UniProtKB-KW"/>
</dbReference>
<dbReference type="GO" id="GO:0006508">
    <property type="term" value="P:proteolysis"/>
    <property type="evidence" value="ECO:0007669"/>
    <property type="project" value="UniProtKB-KW"/>
</dbReference>
<protein>
    <submittedName>
        <fullName evidence="2">CAAX protease self-immunity</fullName>
    </submittedName>
</protein>
<reference evidence="3" key="1">
    <citation type="submission" date="2016-11" db="EMBL/GenBank/DDBJ databases">
        <authorList>
            <person name="Varghese N."/>
            <person name="Submissions S."/>
        </authorList>
    </citation>
    <scope>NUCLEOTIDE SEQUENCE [LARGE SCALE GENOMIC DNA]</scope>
    <source>
        <strain evidence="3">DSM 16478</strain>
    </source>
</reference>
<dbReference type="EMBL" id="FQZX01000004">
    <property type="protein sequence ID" value="SHK73456.1"/>
    <property type="molecule type" value="Genomic_DNA"/>
</dbReference>